<dbReference type="SMART" id="SM00347">
    <property type="entry name" value="HTH_MARR"/>
    <property type="match status" value="1"/>
</dbReference>
<dbReference type="GO" id="GO:0006950">
    <property type="term" value="P:response to stress"/>
    <property type="evidence" value="ECO:0007669"/>
    <property type="project" value="TreeGrafter"/>
</dbReference>
<sequence length="187" mass="20992">MIEPSAREKSACCNTGTNTIANRDQTGQSGLPCMTSILDHKLRRAQLLVFQDFIETFSTSRLRPAEFSVLAMIANHPGQKQTTIAEELGIKRANFVALMDSLEARGFAERRKGENDRRSHSLYLTEAGEEFVSHMCKLWNEHEERMLERLGGEENRDQLVMLLDRLLVGSGADRSTAEASGLIRNSH</sequence>
<evidence type="ECO:0000313" key="3">
    <source>
        <dbReference type="Proteomes" id="UP000053675"/>
    </source>
</evidence>
<dbReference type="PANTHER" id="PTHR33164:SF89">
    <property type="entry name" value="MARR FAMILY REGULATORY PROTEIN"/>
    <property type="match status" value="1"/>
</dbReference>
<dbReference type="AlphaFoldDB" id="A0A084U877"/>
<name>A0A084U877_9HYPH</name>
<organism evidence="2 3">
    <name type="scientific">Nitratireductor basaltis</name>
    <dbReference type="NCBI Taxonomy" id="472175"/>
    <lineage>
        <taxon>Bacteria</taxon>
        <taxon>Pseudomonadati</taxon>
        <taxon>Pseudomonadota</taxon>
        <taxon>Alphaproteobacteria</taxon>
        <taxon>Hyphomicrobiales</taxon>
        <taxon>Phyllobacteriaceae</taxon>
        <taxon>Nitratireductor</taxon>
    </lineage>
</organism>
<reference evidence="2 3" key="1">
    <citation type="submission" date="2014-05" db="EMBL/GenBank/DDBJ databases">
        <title>Draft Genome Sequence of Nitratireductor basaltis Strain UMTGB225, A Marine Bacterium Isolated from Green Barrel Tunicate.</title>
        <authorList>
            <person name="Gan H.Y."/>
        </authorList>
    </citation>
    <scope>NUCLEOTIDE SEQUENCE [LARGE SCALE GENOMIC DNA]</scope>
    <source>
        <strain evidence="2 3">UMTGB225</strain>
    </source>
</reference>
<dbReference type="RefSeq" id="WP_244444490.1">
    <property type="nucleotide sequence ID" value="NZ_JMQM01000001.1"/>
</dbReference>
<evidence type="ECO:0000259" key="1">
    <source>
        <dbReference type="PROSITE" id="PS50995"/>
    </source>
</evidence>
<dbReference type="InterPro" id="IPR036390">
    <property type="entry name" value="WH_DNA-bd_sf"/>
</dbReference>
<evidence type="ECO:0000313" key="2">
    <source>
        <dbReference type="EMBL" id="KFB09163.1"/>
    </source>
</evidence>
<dbReference type="PROSITE" id="PS50995">
    <property type="entry name" value="HTH_MARR_2"/>
    <property type="match status" value="1"/>
</dbReference>
<dbReference type="PRINTS" id="PR00598">
    <property type="entry name" value="HTHMARR"/>
</dbReference>
<dbReference type="Proteomes" id="UP000053675">
    <property type="component" value="Unassembled WGS sequence"/>
</dbReference>
<dbReference type="EMBL" id="JMQM01000001">
    <property type="protein sequence ID" value="KFB09163.1"/>
    <property type="molecule type" value="Genomic_DNA"/>
</dbReference>
<feature type="domain" description="HTH marR-type" evidence="1">
    <location>
        <begin position="35"/>
        <end position="168"/>
    </location>
</feature>
<dbReference type="InterPro" id="IPR039422">
    <property type="entry name" value="MarR/SlyA-like"/>
</dbReference>
<dbReference type="InterPro" id="IPR036388">
    <property type="entry name" value="WH-like_DNA-bd_sf"/>
</dbReference>
<accession>A0A084U877</accession>
<keyword evidence="3" id="KW-1185">Reference proteome</keyword>
<dbReference type="PANTHER" id="PTHR33164">
    <property type="entry name" value="TRANSCRIPTIONAL REGULATOR, MARR FAMILY"/>
    <property type="match status" value="1"/>
</dbReference>
<comment type="caution">
    <text evidence="2">The sequence shown here is derived from an EMBL/GenBank/DDBJ whole genome shotgun (WGS) entry which is preliminary data.</text>
</comment>
<dbReference type="InterPro" id="IPR000835">
    <property type="entry name" value="HTH_MarR-typ"/>
</dbReference>
<dbReference type="GO" id="GO:0003700">
    <property type="term" value="F:DNA-binding transcription factor activity"/>
    <property type="evidence" value="ECO:0007669"/>
    <property type="project" value="InterPro"/>
</dbReference>
<dbReference type="PATRIC" id="fig|472175.3.peg.184"/>
<proteinExistence type="predicted"/>
<dbReference type="eggNOG" id="COG1846">
    <property type="taxonomic scope" value="Bacteria"/>
</dbReference>
<dbReference type="STRING" id="472175.EL18_00178"/>
<protein>
    <submittedName>
        <fullName evidence="2">Transcriptional regulator MarR family protein</fullName>
    </submittedName>
</protein>
<dbReference type="Pfam" id="PF01047">
    <property type="entry name" value="MarR"/>
    <property type="match status" value="1"/>
</dbReference>
<dbReference type="Gene3D" id="1.10.10.10">
    <property type="entry name" value="Winged helix-like DNA-binding domain superfamily/Winged helix DNA-binding domain"/>
    <property type="match status" value="1"/>
</dbReference>
<gene>
    <name evidence="2" type="ORF">EL18_00178</name>
</gene>
<dbReference type="SUPFAM" id="SSF46785">
    <property type="entry name" value="Winged helix' DNA-binding domain"/>
    <property type="match status" value="1"/>
</dbReference>